<dbReference type="InterPro" id="IPR011010">
    <property type="entry name" value="DNA_brk_join_enz"/>
</dbReference>
<dbReference type="Pfam" id="PF13495">
    <property type="entry name" value="Phage_int_SAM_4"/>
    <property type="match status" value="1"/>
</dbReference>
<evidence type="ECO:0000256" key="2">
    <source>
        <dbReference type="ARBA" id="ARBA00022908"/>
    </source>
</evidence>
<dbReference type="InterPro" id="IPR044068">
    <property type="entry name" value="CB"/>
</dbReference>
<evidence type="ECO:0000313" key="9">
    <source>
        <dbReference type="Proteomes" id="UP001597128"/>
    </source>
</evidence>
<dbReference type="Gene3D" id="1.10.150.130">
    <property type="match status" value="1"/>
</dbReference>
<proteinExistence type="inferred from homology"/>
<dbReference type="PROSITE" id="PS51900">
    <property type="entry name" value="CB"/>
    <property type="match status" value="1"/>
</dbReference>
<dbReference type="Proteomes" id="UP001597128">
    <property type="component" value="Unassembled WGS sequence"/>
</dbReference>
<dbReference type="EMBL" id="JBHTKB010000001">
    <property type="protein sequence ID" value="MFD0912827.1"/>
    <property type="molecule type" value="Genomic_DNA"/>
</dbReference>
<dbReference type="PANTHER" id="PTHR30349:SF64">
    <property type="entry name" value="PROPHAGE INTEGRASE INTD-RELATED"/>
    <property type="match status" value="1"/>
</dbReference>
<feature type="domain" description="Core-binding (CB)" evidence="7">
    <location>
        <begin position="11"/>
        <end position="91"/>
    </location>
</feature>
<evidence type="ECO:0000256" key="3">
    <source>
        <dbReference type="ARBA" id="ARBA00023125"/>
    </source>
</evidence>
<protein>
    <submittedName>
        <fullName evidence="8">Integron integrase</fullName>
    </submittedName>
</protein>
<accession>A0ABW3F361</accession>
<dbReference type="SUPFAM" id="SSF56349">
    <property type="entry name" value="DNA breaking-rejoining enzymes"/>
    <property type="match status" value="1"/>
</dbReference>
<evidence type="ECO:0000256" key="5">
    <source>
        <dbReference type="PROSITE-ProRule" id="PRU01248"/>
    </source>
</evidence>
<comment type="similarity">
    <text evidence="1">Belongs to the 'phage' integrase family.</text>
</comment>
<reference evidence="9" key="1">
    <citation type="journal article" date="2019" name="Int. J. Syst. Evol. Microbiol.">
        <title>The Global Catalogue of Microorganisms (GCM) 10K type strain sequencing project: providing services to taxonomists for standard genome sequencing and annotation.</title>
        <authorList>
            <consortium name="The Broad Institute Genomics Platform"/>
            <consortium name="The Broad Institute Genome Sequencing Center for Infectious Disease"/>
            <person name="Wu L."/>
            <person name="Ma J."/>
        </authorList>
    </citation>
    <scope>NUCLEOTIDE SEQUENCE [LARGE SCALE GENOMIC DNA]</scope>
    <source>
        <strain evidence="9">CCUG 58412</strain>
    </source>
</reference>
<evidence type="ECO:0000256" key="1">
    <source>
        <dbReference type="ARBA" id="ARBA00008857"/>
    </source>
</evidence>
<keyword evidence="9" id="KW-1185">Reference proteome</keyword>
<dbReference type="Gene3D" id="1.10.443.10">
    <property type="entry name" value="Intergrase catalytic core"/>
    <property type="match status" value="1"/>
</dbReference>
<evidence type="ECO:0000259" key="6">
    <source>
        <dbReference type="PROSITE" id="PS51898"/>
    </source>
</evidence>
<feature type="domain" description="Tyr recombinase" evidence="6">
    <location>
        <begin position="109"/>
        <end position="322"/>
    </location>
</feature>
<name>A0ABW3F361_9PROT</name>
<evidence type="ECO:0000313" key="8">
    <source>
        <dbReference type="EMBL" id="MFD0912827.1"/>
    </source>
</evidence>
<dbReference type="PANTHER" id="PTHR30349">
    <property type="entry name" value="PHAGE INTEGRASE-RELATED"/>
    <property type="match status" value="1"/>
</dbReference>
<evidence type="ECO:0000259" key="7">
    <source>
        <dbReference type="PROSITE" id="PS51900"/>
    </source>
</evidence>
<organism evidence="8 9">
    <name type="scientific">Methylophilus luteus</name>
    <dbReference type="NCBI Taxonomy" id="640108"/>
    <lineage>
        <taxon>Bacteria</taxon>
        <taxon>Pseudomonadati</taxon>
        <taxon>Pseudomonadota</taxon>
        <taxon>Betaproteobacteria</taxon>
        <taxon>Nitrosomonadales</taxon>
        <taxon>Methylophilaceae</taxon>
        <taxon>Methylophilus</taxon>
    </lineage>
</organism>
<dbReference type="PROSITE" id="PS51898">
    <property type="entry name" value="TYR_RECOMBINASE"/>
    <property type="match status" value="1"/>
</dbReference>
<dbReference type="InterPro" id="IPR004107">
    <property type="entry name" value="Integrase_SAM-like_N"/>
</dbReference>
<keyword evidence="3 5" id="KW-0238">DNA-binding</keyword>
<dbReference type="InterPro" id="IPR002104">
    <property type="entry name" value="Integrase_catalytic"/>
</dbReference>
<keyword evidence="4" id="KW-0233">DNA recombination</keyword>
<sequence length="327" mass="36689">MDSIPLQTPQTKLFPSIVERLEALKYSKRTEESYIQWIKRFITFHDKRHPREMGSAEIAAYLNHLALEKKVSASTQNQAKSALLFLYKEVLQRELPPMENLTRVKADKRLPVVLSKHEVQAILSRLDGSMWLLVSLLYGSGLRVMECLRLRVAEIDFDRLEILVRDSNGYKNRVTLLATSLVEPLKAHLQQVASLHDEDLAKGFGEARMPPGLANKYADDSAALTWQYVFPSGKLSVDQQTGAVYRHHADEKTVQRAVKKLAKQAGIHKQVTPNTLRHSFATHLLQGGQDVHTVQALLGHADVSTTLIYTQVVNTGSRGVASPLDVI</sequence>
<dbReference type="RefSeq" id="WP_379055995.1">
    <property type="nucleotide sequence ID" value="NZ_JBHTKB010000001.1"/>
</dbReference>
<dbReference type="InterPro" id="IPR010998">
    <property type="entry name" value="Integrase_recombinase_N"/>
</dbReference>
<dbReference type="InterPro" id="IPR011946">
    <property type="entry name" value="Integrase_integron-type"/>
</dbReference>
<keyword evidence="2" id="KW-0229">DNA integration</keyword>
<dbReference type="InterPro" id="IPR050090">
    <property type="entry name" value="Tyrosine_recombinase_XerCD"/>
</dbReference>
<comment type="caution">
    <text evidence="8">The sequence shown here is derived from an EMBL/GenBank/DDBJ whole genome shotgun (WGS) entry which is preliminary data.</text>
</comment>
<gene>
    <name evidence="8" type="ORF">ACFQ1Z_04645</name>
</gene>
<dbReference type="InterPro" id="IPR013762">
    <property type="entry name" value="Integrase-like_cat_sf"/>
</dbReference>
<evidence type="ECO:0000256" key="4">
    <source>
        <dbReference type="ARBA" id="ARBA00023172"/>
    </source>
</evidence>
<dbReference type="NCBIfam" id="TIGR02249">
    <property type="entry name" value="integrase_gron"/>
    <property type="match status" value="1"/>
</dbReference>
<dbReference type="Pfam" id="PF00589">
    <property type="entry name" value="Phage_integrase"/>
    <property type="match status" value="1"/>
</dbReference>